<feature type="domain" description="AAA+ ATPase" evidence="11">
    <location>
        <begin position="608"/>
        <end position="790"/>
    </location>
</feature>
<dbReference type="GO" id="GO:0016851">
    <property type="term" value="F:magnesium chelatase activity"/>
    <property type="evidence" value="ECO:0007669"/>
    <property type="project" value="UniProtKB-UniRule"/>
</dbReference>
<evidence type="ECO:0000256" key="4">
    <source>
        <dbReference type="ARBA" id="ARBA00022598"/>
    </source>
</evidence>
<dbReference type="Gene3D" id="3.30.559.10">
    <property type="entry name" value="Chloramphenicol acetyltransferase-like domain"/>
    <property type="match status" value="2"/>
</dbReference>
<dbReference type="GO" id="GO:0016887">
    <property type="term" value="F:ATP hydrolysis activity"/>
    <property type="evidence" value="ECO:0007669"/>
    <property type="project" value="UniProtKB-ARBA"/>
</dbReference>
<comment type="caution">
    <text evidence="12">The sequence shown here is derived from an EMBL/GenBank/DDBJ whole genome shotgun (WGS) entry which is preliminary data.</text>
</comment>
<keyword evidence="4 10" id="KW-0436">Ligase</keyword>
<dbReference type="Proteomes" id="UP001372338">
    <property type="component" value="Unassembled WGS sequence"/>
</dbReference>
<keyword evidence="13" id="KW-1185">Reference proteome</keyword>
<comment type="similarity">
    <text evidence="2 10">Belongs to the Mg-chelatase subunits D/I family.</text>
</comment>
<evidence type="ECO:0000256" key="5">
    <source>
        <dbReference type="ARBA" id="ARBA00022741"/>
    </source>
</evidence>
<dbReference type="GO" id="GO:0005524">
    <property type="term" value="F:ATP binding"/>
    <property type="evidence" value="ECO:0007669"/>
    <property type="project" value="UniProtKB-UniRule"/>
</dbReference>
<comment type="subcellular location">
    <subcellularLocation>
        <location evidence="10">Plastid</location>
        <location evidence="10">Chloroplast</location>
    </subcellularLocation>
</comment>
<dbReference type="InterPro" id="IPR023213">
    <property type="entry name" value="CAT-like_dom_sf"/>
</dbReference>
<dbReference type="Gene3D" id="3.40.50.300">
    <property type="entry name" value="P-loop containing nucleotide triphosphate hydrolases"/>
    <property type="match status" value="1"/>
</dbReference>
<name>A0AAN9E4Q3_CROPI</name>
<dbReference type="PANTHER" id="PTHR32039">
    <property type="entry name" value="MAGNESIUM-CHELATASE SUBUNIT CHLI"/>
    <property type="match status" value="1"/>
</dbReference>
<keyword evidence="6 10" id="KW-0067">ATP-binding</keyword>
<evidence type="ECO:0000256" key="1">
    <source>
        <dbReference type="ARBA" id="ARBA00005173"/>
    </source>
</evidence>
<accession>A0AAN9E4Q3</accession>
<evidence type="ECO:0000256" key="2">
    <source>
        <dbReference type="ARBA" id="ARBA00005799"/>
    </source>
</evidence>
<dbReference type="SUPFAM" id="SSF52540">
    <property type="entry name" value="P-loop containing nucleoside triphosphate hydrolases"/>
    <property type="match status" value="1"/>
</dbReference>
<sequence>MHDRCMWRRGLVRQMMRCCMLHVFPSQDHKQNMAMIKSSERSLIFPSLSPPFLNYQHTLPLSLLDTDRNLHVTFRYLRVYDAAATTTSNDPFHVISSATSRALLHYYPLAGTLRRDNHNRLELFCSSGQGVPFIHATVDFNLRSVNYLDDPDFAFVEQLVPDPGPKEGMEHPCMLQLTMFKCGGFALGAAIHHALCDGLGGSLFFNAVAELARGAVRVTVDPVWEREKLLRPGDPARVDSPLIKEFLGLDKGFLAYEQDIGKVGRECFDVKDEMLERFKKGLFEECGLKFTTFEVLGAYIWRSKVRASGVQAHEKVKFAYSINIRRLVKPPLPAGYWGNGCVPMYVQLSAKDLIEEPLWKTAELIKKSKSNVTDEYVSSFINYQELHFGDGITAGKGVSGFTDWRHLGHSTVDFGWGGPVTVLPLGRNLLGSVEPCFFLPYSTASEGKKEGFKVLVTLAEAALPAFRKDMQVFAESQEQLAVITNHFILHTLTEHYFCYLSSPMMASTLGTSSIAFLPSQYLSSPSSKSSIHSLSLTSGKKFYGGIGVHGIKGRSQFSVASVATEVNSVEQAQKIASKESQRPVYPFAAIVGQDEMKLCLLLNVIDPKIGGVMIMGDRGTGKSTTVRSLVDLLPEIAVVAGDPYNSDPQDPEFMGVEVRERVLKGEQLQVVLSKINMVDLPLGATEDRVCGTIDIEKALTEGVKAFEPGLLAKANRGILYVDEVNLLDDHLVDVLLDSAASGWNTVEREGISISHPARFILIGSGNPEEGELRPQLLDRFGMHAQVGTVRDAELRVKIVEERARFDKNPKEFRDSYKADQEKLQDQISSARSILSSVQIDQDLKVKISKVCAELNVDGLRGDIVTNRAAKALAALKGRDKVSAEDIATVIPNCLRHRLRKDPLESIDSGLLVTEKFYEVFG</sequence>
<keyword evidence="10" id="KW-0934">Plastid</keyword>
<dbReference type="GO" id="GO:0015995">
    <property type="term" value="P:chlorophyll biosynthetic process"/>
    <property type="evidence" value="ECO:0007669"/>
    <property type="project" value="UniProtKB-KW"/>
</dbReference>
<comment type="pathway">
    <text evidence="1 10">Porphyrin-containing compound metabolism; chlorophyll biosynthesis.</text>
</comment>
<dbReference type="FunFam" id="1.10.8.80:FF:000001">
    <property type="entry name" value="Mg-protoporphyrin IX chelatase"/>
    <property type="match status" value="1"/>
</dbReference>
<comment type="subunit">
    <text evidence="8">The magnesium chelatase complex is a heterotrimer consisting of subunits CHLI, CHLD and CHLH.</text>
</comment>
<dbReference type="AlphaFoldDB" id="A0AAN9E4Q3"/>
<evidence type="ECO:0000256" key="10">
    <source>
        <dbReference type="RuleBase" id="RU362087"/>
    </source>
</evidence>
<dbReference type="PANTHER" id="PTHR32039:SF9">
    <property type="entry name" value="MAGNESIUM-CHELATASE SUBUNIT CHLI-2, CHLOROPLASTIC"/>
    <property type="match status" value="1"/>
</dbReference>
<comment type="activity regulation">
    <text evidence="10">Redox regulation; active in reducing conditions, inactive in oxidizing conditions.</text>
</comment>
<dbReference type="SMART" id="SM00382">
    <property type="entry name" value="AAA"/>
    <property type="match status" value="1"/>
</dbReference>
<dbReference type="Pfam" id="PF17863">
    <property type="entry name" value="AAA_lid_2"/>
    <property type="match status" value="1"/>
</dbReference>
<comment type="function">
    <text evidence="10">Involved in chlorophyll biosynthesis. Catalyzes the insertion of magnesium ion into protoporphyrin IX to yield Mg-protoporphyrin IX.</text>
</comment>
<dbReference type="GO" id="GO:0015979">
    <property type="term" value="P:photosynthesis"/>
    <property type="evidence" value="ECO:0007669"/>
    <property type="project" value="UniProtKB-UniRule"/>
</dbReference>
<dbReference type="InterPro" id="IPR045006">
    <property type="entry name" value="CHLI-like"/>
</dbReference>
<dbReference type="GO" id="GO:0010007">
    <property type="term" value="C:magnesium chelatase complex"/>
    <property type="evidence" value="ECO:0007669"/>
    <property type="project" value="UniProtKB-ARBA"/>
</dbReference>
<dbReference type="FunFam" id="3.40.50.300:FF:000601">
    <property type="entry name" value="Mg-protoporphyrin IX chelatase"/>
    <property type="match status" value="1"/>
</dbReference>
<dbReference type="InterPro" id="IPR011775">
    <property type="entry name" value="Mg_chelatase_ATPase-isu"/>
</dbReference>
<dbReference type="Pfam" id="PF01078">
    <property type="entry name" value="Mg_chelatase"/>
    <property type="match status" value="1"/>
</dbReference>
<reference evidence="12 13" key="1">
    <citation type="submission" date="2024-01" db="EMBL/GenBank/DDBJ databases">
        <title>The genomes of 5 underutilized Papilionoideae crops provide insights into root nodulation and disease resistanc.</title>
        <authorList>
            <person name="Yuan L."/>
        </authorList>
    </citation>
    <scope>NUCLEOTIDE SEQUENCE [LARGE SCALE GENOMIC DNA]</scope>
    <source>
        <strain evidence="12">ZHUSHIDOU_FW_LH</strain>
        <tissue evidence="12">Leaf</tissue>
    </source>
</reference>
<dbReference type="Gene3D" id="1.10.8.80">
    <property type="entry name" value="Magnesium chelatase subunit I, C-Terminal domain"/>
    <property type="match status" value="1"/>
</dbReference>
<keyword evidence="10" id="KW-0150">Chloroplast</keyword>
<evidence type="ECO:0000256" key="8">
    <source>
        <dbReference type="ARBA" id="ARBA00038576"/>
    </source>
</evidence>
<comment type="catalytic activity">
    <reaction evidence="9 10">
        <text>protoporphyrin IX + Mg(2+) + ATP + H2O = Mg-protoporphyrin IX + ADP + phosphate + 3 H(+)</text>
        <dbReference type="Rhea" id="RHEA:13961"/>
        <dbReference type="ChEBI" id="CHEBI:15377"/>
        <dbReference type="ChEBI" id="CHEBI:15378"/>
        <dbReference type="ChEBI" id="CHEBI:18420"/>
        <dbReference type="ChEBI" id="CHEBI:30616"/>
        <dbReference type="ChEBI" id="CHEBI:43474"/>
        <dbReference type="ChEBI" id="CHEBI:57306"/>
        <dbReference type="ChEBI" id="CHEBI:60492"/>
        <dbReference type="ChEBI" id="CHEBI:456216"/>
        <dbReference type="EC" id="6.6.1.1"/>
    </reaction>
</comment>
<dbReference type="InterPro" id="IPR000523">
    <property type="entry name" value="Mg_chelatse_chII-like_cat_dom"/>
</dbReference>
<proteinExistence type="inferred from homology"/>
<keyword evidence="3 10" id="KW-0602">Photosynthesis</keyword>
<evidence type="ECO:0000259" key="11">
    <source>
        <dbReference type="SMART" id="SM00382"/>
    </source>
</evidence>
<protein>
    <recommendedName>
        <fullName evidence="10">Mg-protoporphyrin IX chelatase</fullName>
        <ecNumber evidence="10">6.6.1.1</ecNumber>
    </recommendedName>
</protein>
<dbReference type="EMBL" id="JAYWIO010000008">
    <property type="protein sequence ID" value="KAK7246394.1"/>
    <property type="molecule type" value="Genomic_DNA"/>
</dbReference>
<dbReference type="InterPro" id="IPR003593">
    <property type="entry name" value="AAA+_ATPase"/>
</dbReference>
<evidence type="ECO:0000313" key="12">
    <source>
        <dbReference type="EMBL" id="KAK7246394.1"/>
    </source>
</evidence>
<comment type="subunit">
    <text evidence="10">The magnesium chelatase complex is a heterotrimer consisting of subunits CHLI, CHLD, AND CHLH.</text>
</comment>
<organism evidence="12 13">
    <name type="scientific">Crotalaria pallida</name>
    <name type="common">Smooth rattlebox</name>
    <name type="synonym">Crotalaria striata</name>
    <dbReference type="NCBI Taxonomy" id="3830"/>
    <lineage>
        <taxon>Eukaryota</taxon>
        <taxon>Viridiplantae</taxon>
        <taxon>Streptophyta</taxon>
        <taxon>Embryophyta</taxon>
        <taxon>Tracheophyta</taxon>
        <taxon>Spermatophyta</taxon>
        <taxon>Magnoliopsida</taxon>
        <taxon>eudicotyledons</taxon>
        <taxon>Gunneridae</taxon>
        <taxon>Pentapetalae</taxon>
        <taxon>rosids</taxon>
        <taxon>fabids</taxon>
        <taxon>Fabales</taxon>
        <taxon>Fabaceae</taxon>
        <taxon>Papilionoideae</taxon>
        <taxon>50 kb inversion clade</taxon>
        <taxon>genistoids sensu lato</taxon>
        <taxon>core genistoids</taxon>
        <taxon>Crotalarieae</taxon>
        <taxon>Crotalaria</taxon>
    </lineage>
</organism>
<keyword evidence="7 10" id="KW-0149">Chlorophyll biosynthesis</keyword>
<dbReference type="Pfam" id="PF02458">
    <property type="entry name" value="Transferase"/>
    <property type="match status" value="1"/>
</dbReference>
<evidence type="ECO:0000256" key="3">
    <source>
        <dbReference type="ARBA" id="ARBA00022531"/>
    </source>
</evidence>
<evidence type="ECO:0000256" key="7">
    <source>
        <dbReference type="ARBA" id="ARBA00023171"/>
    </source>
</evidence>
<dbReference type="InterPro" id="IPR041628">
    <property type="entry name" value="ChlI/MoxR_AAA_lid"/>
</dbReference>
<gene>
    <name evidence="12" type="ORF">RIF29_41262</name>
</gene>
<keyword evidence="5 10" id="KW-0547">Nucleotide-binding</keyword>
<dbReference type="InterPro" id="IPR027417">
    <property type="entry name" value="P-loop_NTPase"/>
</dbReference>
<dbReference type="GO" id="GO:0009570">
    <property type="term" value="C:chloroplast stroma"/>
    <property type="evidence" value="ECO:0007669"/>
    <property type="project" value="TreeGrafter"/>
</dbReference>
<dbReference type="CDD" id="cd00009">
    <property type="entry name" value="AAA"/>
    <property type="match status" value="1"/>
</dbReference>
<dbReference type="NCBIfam" id="TIGR02030">
    <property type="entry name" value="BchI-ChlI"/>
    <property type="match status" value="1"/>
</dbReference>
<dbReference type="EC" id="6.6.1.1" evidence="10"/>
<evidence type="ECO:0000313" key="13">
    <source>
        <dbReference type="Proteomes" id="UP001372338"/>
    </source>
</evidence>
<evidence type="ECO:0000256" key="6">
    <source>
        <dbReference type="ARBA" id="ARBA00022840"/>
    </source>
</evidence>
<evidence type="ECO:0000256" key="9">
    <source>
        <dbReference type="ARBA" id="ARBA00048693"/>
    </source>
</evidence>